<protein>
    <submittedName>
        <fullName evidence="1">DUF922 domain-containing protein</fullName>
    </submittedName>
</protein>
<gene>
    <name evidence="1" type="ORF">KIV10_08890</name>
</gene>
<dbReference type="InterPro" id="IPR010321">
    <property type="entry name" value="DUF922"/>
</dbReference>
<evidence type="ECO:0000313" key="1">
    <source>
        <dbReference type="EMBL" id="MBT0608296.1"/>
    </source>
</evidence>
<dbReference type="Proteomes" id="UP001297092">
    <property type="component" value="Unassembled WGS sequence"/>
</dbReference>
<keyword evidence="2" id="KW-1185">Reference proteome</keyword>
<dbReference type="EMBL" id="JAHCTB010000003">
    <property type="protein sequence ID" value="MBT0608296.1"/>
    <property type="molecule type" value="Genomic_DNA"/>
</dbReference>
<dbReference type="RefSeq" id="WP_214113163.1">
    <property type="nucleotide sequence ID" value="NZ_JAHCTB010000003.1"/>
</dbReference>
<sequence>MKILFAFLFLFIYSPQDNSEKMPWDKDRKLTWEDFKGKAQPNASFVASTNSGISFSYSYSQQNGAVDVTYTVQSNFYPEKSWFQPGRVTQHILNHEQLHFDISELHARILRKRLSEKTFTTRVKSEVEKLYNDTERERRAMQSKFDAETDHSRNIEKEIFWEKYVAQKLEEYEQWQ</sequence>
<accession>A0ABS5S507</accession>
<proteinExistence type="predicted"/>
<name>A0ABS5S507_9FLAO</name>
<organism evidence="1 2">
    <name type="scientific">Aequorivita echinoideorum</name>
    <dbReference type="NCBI Taxonomy" id="1549647"/>
    <lineage>
        <taxon>Bacteria</taxon>
        <taxon>Pseudomonadati</taxon>
        <taxon>Bacteroidota</taxon>
        <taxon>Flavobacteriia</taxon>
        <taxon>Flavobacteriales</taxon>
        <taxon>Flavobacteriaceae</taxon>
        <taxon>Aequorivita</taxon>
    </lineage>
</organism>
<evidence type="ECO:0000313" key="2">
    <source>
        <dbReference type="Proteomes" id="UP001297092"/>
    </source>
</evidence>
<dbReference type="Pfam" id="PF06037">
    <property type="entry name" value="DUF922"/>
    <property type="match status" value="1"/>
</dbReference>
<reference evidence="1 2" key="1">
    <citation type="submission" date="2021-05" db="EMBL/GenBank/DDBJ databases">
        <title>Aequorivita echinoideorum JCM 30378 genome.</title>
        <authorList>
            <person name="Zhang H."/>
            <person name="Li C."/>
        </authorList>
    </citation>
    <scope>NUCLEOTIDE SEQUENCE [LARGE SCALE GENOMIC DNA]</scope>
    <source>
        <strain evidence="1 2">JCM30378</strain>
    </source>
</reference>
<comment type="caution">
    <text evidence="1">The sequence shown here is derived from an EMBL/GenBank/DDBJ whole genome shotgun (WGS) entry which is preliminary data.</text>
</comment>